<evidence type="ECO:0000256" key="1">
    <source>
        <dbReference type="ARBA" id="ARBA00022737"/>
    </source>
</evidence>
<dbReference type="Proteomes" id="UP001362999">
    <property type="component" value="Unassembled WGS sequence"/>
</dbReference>
<dbReference type="Pfam" id="PF22939">
    <property type="entry name" value="WHD_GPIID"/>
    <property type="match status" value="1"/>
</dbReference>
<dbReference type="PROSITE" id="PS50297">
    <property type="entry name" value="ANK_REP_REGION"/>
    <property type="match status" value="9"/>
</dbReference>
<feature type="repeat" description="ANK" evidence="3">
    <location>
        <begin position="951"/>
        <end position="983"/>
    </location>
</feature>
<feature type="domain" description="NACHT" evidence="4">
    <location>
        <begin position="183"/>
        <end position="307"/>
    </location>
</feature>
<dbReference type="InterPro" id="IPR007111">
    <property type="entry name" value="NACHT_NTPase"/>
</dbReference>
<dbReference type="Pfam" id="PF00023">
    <property type="entry name" value="Ank"/>
    <property type="match status" value="1"/>
</dbReference>
<dbReference type="InterPro" id="IPR002110">
    <property type="entry name" value="Ankyrin_rpt"/>
</dbReference>
<dbReference type="SUPFAM" id="SSF48403">
    <property type="entry name" value="Ankyrin repeat"/>
    <property type="match status" value="1"/>
</dbReference>
<feature type="repeat" description="ANK" evidence="3">
    <location>
        <begin position="921"/>
        <end position="950"/>
    </location>
</feature>
<reference evidence="5 6" key="1">
    <citation type="journal article" date="2024" name="J Genomics">
        <title>Draft genome sequencing and assembly of Favolaschia claudopus CIRM-BRFM 2984 isolated from oak limbs.</title>
        <authorList>
            <person name="Navarro D."/>
            <person name="Drula E."/>
            <person name="Chaduli D."/>
            <person name="Cazenave R."/>
            <person name="Ahrendt S."/>
            <person name="Wang J."/>
            <person name="Lipzen A."/>
            <person name="Daum C."/>
            <person name="Barry K."/>
            <person name="Grigoriev I.V."/>
            <person name="Favel A."/>
            <person name="Rosso M.N."/>
            <person name="Martin F."/>
        </authorList>
    </citation>
    <scope>NUCLEOTIDE SEQUENCE [LARGE SCALE GENOMIC DNA]</scope>
    <source>
        <strain evidence="5 6">CIRM-BRFM 2984</strain>
    </source>
</reference>
<evidence type="ECO:0000259" key="4">
    <source>
        <dbReference type="PROSITE" id="PS50837"/>
    </source>
</evidence>
<dbReference type="InterPro" id="IPR027417">
    <property type="entry name" value="P-loop_NTPase"/>
</dbReference>
<keyword evidence="1" id="KW-0677">Repeat</keyword>
<dbReference type="Gene3D" id="1.25.40.20">
    <property type="entry name" value="Ankyrin repeat-containing domain"/>
    <property type="match status" value="1"/>
</dbReference>
<dbReference type="InterPro" id="IPR056884">
    <property type="entry name" value="NPHP3-like_N"/>
</dbReference>
<feature type="repeat" description="ANK" evidence="3">
    <location>
        <begin position="753"/>
        <end position="785"/>
    </location>
</feature>
<dbReference type="EMBL" id="JAWWNJ010000166">
    <property type="protein sequence ID" value="KAK6977751.1"/>
    <property type="molecule type" value="Genomic_DNA"/>
</dbReference>
<feature type="repeat" description="ANK" evidence="3">
    <location>
        <begin position="720"/>
        <end position="752"/>
    </location>
</feature>
<dbReference type="Pfam" id="PF24883">
    <property type="entry name" value="NPHP3_N"/>
    <property type="match status" value="1"/>
</dbReference>
<gene>
    <name evidence="5" type="ORF">R3P38DRAFT_3377316</name>
</gene>
<dbReference type="PANTHER" id="PTHR24198:SF165">
    <property type="entry name" value="ANKYRIN REPEAT-CONTAINING PROTEIN-RELATED"/>
    <property type="match status" value="1"/>
</dbReference>
<dbReference type="InterPro" id="IPR036770">
    <property type="entry name" value="Ankyrin_rpt-contain_sf"/>
</dbReference>
<evidence type="ECO:0000256" key="3">
    <source>
        <dbReference type="PROSITE-ProRule" id="PRU00023"/>
    </source>
</evidence>
<feature type="repeat" description="ANK" evidence="3">
    <location>
        <begin position="690"/>
        <end position="719"/>
    </location>
</feature>
<proteinExistence type="predicted"/>
<dbReference type="PROSITE" id="PS50837">
    <property type="entry name" value="NACHT"/>
    <property type="match status" value="1"/>
</dbReference>
<protein>
    <submittedName>
        <fullName evidence="5">Ankyrin</fullName>
    </submittedName>
</protein>
<dbReference type="SMART" id="SM00248">
    <property type="entry name" value="ANK"/>
    <property type="match status" value="11"/>
</dbReference>
<sequence length="1045" mass="116225">MAEVLGIVTGALDLLDIALKLTELAKDVYRAPQEKQEIHDELKGLKPLLAEVELRVSASPSQRVLGNMVTPLAKFKKTLEELCSGLQSTKNTFERFKWALSEKKKMKEDLLALKQFHDVVNSWMILDFWDQIDAAQRLAMIEWLSPVNFFIRQQDISRTRQPETGDWLLNDPKFKEWELGKGGVLWCSGIPGAGKTVLASLVVEHLTSAQTKNPDIGENLIAALWRQLVLRQPLGLAAELYTKLVEKKTKPTFAEMQKILLHALQRFEQIYIIIDGVDEHPEKEWHALAGILTKLSPNTRLFITSRPHVAPNMVFSQIAILEIRASRNDLEVYIKAQIEASPHLSQHIAHNREIETKIFSVLCNSVDGMFLLAKLHLEALDAAPNTKALQHALETLPTDLHHTYQNILNRIECLHVTQKEIAQSALVWVANAKRPLTAVELCEAIAIEPGTTKLNKDNRTGIQVIIRLCTGLIILDKQSSLVRLVHFTAQDYLKKVQHQKFLFAHVQITRSLFTYLNFQEVIEIGLKSRNFQLGSDFDKRIAEMRIRLGSFDLFITEKEKKDEAEFICQYPLMKYCQYVLIHAQLCEEQLRDEVIRFLELAHTYRGKLGTREWNCCPWTYEGWPDSPSPLWVAVAANLLQSVEFMTSQGSELDVTTHPLHTAAYNGYKEMVALLLDQGMDINACGGVYGNALQAAACQRHKSTVQMLLDRGADVNVQGGEYGTALQAAANSGHETIVHMLLDQDAEVNAQGGRHGTALQAVAYYGHETIVRILLDRGAHVNAQGVKYGTALQAAAYKGHESIVQMLLDTGADVDAQASSFDTALQGAACRGYKTIVRILLDRGADVNAQGGKYGTALQAAAYKGHESIVQMLLDTGADVDAKGGDYDTALQAAVYSGHESIVQMLLDSGADVNIQKGGYGTALQTAAYKGHDNIVQMLLDEGADMNAQGGKYGTALRAAASRGHEMIVQMLFDQGADVNVVAGEYKTALQEAREGGYPFVEQILLARGLKKSWILKRGSKKWWINSVREIKDGHYKHAAAPLEEF</sequence>
<keyword evidence="2 3" id="KW-0040">ANK repeat</keyword>
<dbReference type="AlphaFoldDB" id="A0AAV9ZC08"/>
<accession>A0AAV9ZC08</accession>
<comment type="caution">
    <text evidence="5">The sequence shown here is derived from an EMBL/GenBank/DDBJ whole genome shotgun (WGS) entry which is preliminary data.</text>
</comment>
<dbReference type="SUPFAM" id="SSF52540">
    <property type="entry name" value="P-loop containing nucleoside triphosphate hydrolases"/>
    <property type="match status" value="1"/>
</dbReference>
<keyword evidence="6" id="KW-1185">Reference proteome</keyword>
<evidence type="ECO:0000256" key="2">
    <source>
        <dbReference type="ARBA" id="ARBA00023043"/>
    </source>
</evidence>
<dbReference type="PANTHER" id="PTHR24198">
    <property type="entry name" value="ANKYRIN REPEAT AND PROTEIN KINASE DOMAIN-CONTAINING PROTEIN"/>
    <property type="match status" value="1"/>
</dbReference>
<feature type="repeat" description="ANK" evidence="3">
    <location>
        <begin position="819"/>
        <end position="851"/>
    </location>
</feature>
<dbReference type="Gene3D" id="3.40.50.300">
    <property type="entry name" value="P-loop containing nucleotide triphosphate hydrolases"/>
    <property type="match status" value="1"/>
</dbReference>
<dbReference type="PROSITE" id="PS50088">
    <property type="entry name" value="ANK_REPEAT"/>
    <property type="match status" value="10"/>
</dbReference>
<dbReference type="InterPro" id="IPR054471">
    <property type="entry name" value="GPIID_WHD"/>
</dbReference>
<dbReference type="PRINTS" id="PR01415">
    <property type="entry name" value="ANKYRIN"/>
</dbReference>
<organism evidence="5 6">
    <name type="scientific">Favolaschia claudopus</name>
    <dbReference type="NCBI Taxonomy" id="2862362"/>
    <lineage>
        <taxon>Eukaryota</taxon>
        <taxon>Fungi</taxon>
        <taxon>Dikarya</taxon>
        <taxon>Basidiomycota</taxon>
        <taxon>Agaricomycotina</taxon>
        <taxon>Agaricomycetes</taxon>
        <taxon>Agaricomycetidae</taxon>
        <taxon>Agaricales</taxon>
        <taxon>Marasmiineae</taxon>
        <taxon>Mycenaceae</taxon>
        <taxon>Favolaschia</taxon>
    </lineage>
</organism>
<dbReference type="Pfam" id="PF12796">
    <property type="entry name" value="Ank_2"/>
    <property type="match status" value="4"/>
</dbReference>
<name>A0AAV9ZC08_9AGAR</name>
<feature type="repeat" description="ANK" evidence="3">
    <location>
        <begin position="852"/>
        <end position="884"/>
    </location>
</feature>
<evidence type="ECO:0000313" key="5">
    <source>
        <dbReference type="EMBL" id="KAK6977751.1"/>
    </source>
</evidence>
<feature type="repeat" description="ANK" evidence="3">
    <location>
        <begin position="885"/>
        <end position="917"/>
    </location>
</feature>
<evidence type="ECO:0000313" key="6">
    <source>
        <dbReference type="Proteomes" id="UP001362999"/>
    </source>
</evidence>
<feature type="repeat" description="ANK" evidence="3">
    <location>
        <begin position="658"/>
        <end position="686"/>
    </location>
</feature>
<feature type="repeat" description="ANK" evidence="3">
    <location>
        <begin position="786"/>
        <end position="818"/>
    </location>
</feature>